<dbReference type="Pfam" id="PF22178">
    <property type="entry name" value="Gp5_trimer_C"/>
    <property type="match status" value="1"/>
</dbReference>
<dbReference type="OrthoDB" id="5478177at2"/>
<dbReference type="AlphaFoldDB" id="A0A150QS74"/>
<dbReference type="EMBL" id="JEMA01000372">
    <property type="protein sequence ID" value="KYF70865.1"/>
    <property type="molecule type" value="Genomic_DNA"/>
</dbReference>
<feature type="domain" description="Gp5/Type VI secretion system Vgr C-terminal trimerisation" evidence="1">
    <location>
        <begin position="452"/>
        <end position="562"/>
    </location>
</feature>
<accession>A0A150QS74</accession>
<dbReference type="Proteomes" id="UP000075260">
    <property type="component" value="Unassembled WGS sequence"/>
</dbReference>
<dbReference type="NCBIfam" id="TIGR03361">
    <property type="entry name" value="VI_Rhs_Vgr"/>
    <property type="match status" value="1"/>
</dbReference>
<dbReference type="Gene3D" id="3.55.50.10">
    <property type="entry name" value="Baseplate protein-like domains"/>
    <property type="match status" value="1"/>
</dbReference>
<sequence length="732" mass="77135">MTLLSVTIGGRELRASRVDGQTGLSTLFRFEVVAWADDPLPPGDLLGQPFELSLGDRFERTVVVRGRVTEAERVLGGDGRGAFRAVLEPEAAPLAIGRDSRVYQDATPVDIVRRVLARANVPASSVRWSLSRSYEARRYCAQYDESDWAFVERLLAEEGIYYWFDFADDATVLVFADDSAAAPEIEGGALLPFHEGAGLQATRDSVLQLRREERIAPSKVRLRDYDFAKPRLSLDAMHGDGALEVYDYPGRFKTPAQGRVRARTRLEALRARTSVTSGEAWTTRLRSGLVIELTDHPVEALNGRYLVDEVAYTLVERRGGEREEDEALSLSFTAIPAATPFRAEGPIARSTGGPQTGVVVGAQGKEIHPDATGQVRVQFYWDREGARNEKASTWMRVGQVPLGGSMILPRVGWDVLVDHQDADVDGPFVVTHLYDGQFPVPYPLPANKTRTAWQTATTPGGGTANEIRFEDRKGSEEVFINASRDMNVAIGHNRSEKIGANDEHTVGANLDVSVGANLKVGVGSEQSVRIGASESLSVSGSRSVDVAGAETASIGASRTASVSGLKVEATGGRSLTVGGSMMGASILDVSRMVLGSLDVTVGGAWISAAAAGVANLTGGAAAETVGGAKIQAAGKAVTTSVKGAAAETVGGAYVIAAGGTAGETATSSLTVNVGGALIANAPKILIEAESEVSIRVGGASLTITGSSIEIKAPSIAAPAAKIKKVASKLSHN</sequence>
<dbReference type="InterPro" id="IPR006533">
    <property type="entry name" value="T6SS_Vgr_RhsGE"/>
</dbReference>
<reference evidence="2 3" key="1">
    <citation type="submission" date="2014-02" db="EMBL/GenBank/DDBJ databases">
        <title>The small core and large imbalanced accessory genome model reveals a collaborative survival strategy of Sorangium cellulosum strains in nature.</title>
        <authorList>
            <person name="Han K."/>
            <person name="Peng R."/>
            <person name="Blom J."/>
            <person name="Li Y.-Z."/>
        </authorList>
    </citation>
    <scope>NUCLEOTIDE SEQUENCE [LARGE SCALE GENOMIC DNA]</scope>
    <source>
        <strain evidence="2 3">So0008-312</strain>
    </source>
</reference>
<dbReference type="SUPFAM" id="SSF69279">
    <property type="entry name" value="Phage tail proteins"/>
    <property type="match status" value="2"/>
</dbReference>
<dbReference type="Gene3D" id="4.10.220.110">
    <property type="match status" value="1"/>
</dbReference>
<dbReference type="InterPro" id="IPR054030">
    <property type="entry name" value="Gp5_Vgr_C"/>
</dbReference>
<evidence type="ECO:0000313" key="2">
    <source>
        <dbReference type="EMBL" id="KYF70865.1"/>
    </source>
</evidence>
<dbReference type="PANTHER" id="PTHR32305">
    <property type="match status" value="1"/>
</dbReference>
<dbReference type="RefSeq" id="WP_061607409.1">
    <property type="nucleotide sequence ID" value="NZ_JEMA01000372.1"/>
</dbReference>
<evidence type="ECO:0000313" key="3">
    <source>
        <dbReference type="Proteomes" id="UP000075260"/>
    </source>
</evidence>
<protein>
    <recommendedName>
        <fullName evidence="1">Gp5/Type VI secretion system Vgr C-terminal trimerisation domain-containing protein</fullName>
    </recommendedName>
</protein>
<dbReference type="SUPFAM" id="SSF69349">
    <property type="entry name" value="Phage fibre proteins"/>
    <property type="match status" value="2"/>
</dbReference>
<gene>
    <name evidence="2" type="ORF">BE15_30635</name>
</gene>
<dbReference type="InterPro" id="IPR050708">
    <property type="entry name" value="T6SS_VgrG/RHS"/>
</dbReference>
<proteinExistence type="predicted"/>
<comment type="caution">
    <text evidence="2">The sequence shown here is derived from an EMBL/GenBank/DDBJ whole genome shotgun (WGS) entry which is preliminary data.</text>
</comment>
<dbReference type="Pfam" id="PF05954">
    <property type="entry name" value="Phage_GPD"/>
    <property type="match status" value="1"/>
</dbReference>
<dbReference type="Gene3D" id="2.30.110.50">
    <property type="match status" value="1"/>
</dbReference>
<dbReference type="InterPro" id="IPR017847">
    <property type="entry name" value="T6SS_RhsGE_Vgr_subset"/>
</dbReference>
<organism evidence="2 3">
    <name type="scientific">Sorangium cellulosum</name>
    <name type="common">Polyangium cellulosum</name>
    <dbReference type="NCBI Taxonomy" id="56"/>
    <lineage>
        <taxon>Bacteria</taxon>
        <taxon>Pseudomonadati</taxon>
        <taxon>Myxococcota</taxon>
        <taxon>Polyangia</taxon>
        <taxon>Polyangiales</taxon>
        <taxon>Polyangiaceae</taxon>
        <taxon>Sorangium</taxon>
    </lineage>
</organism>
<dbReference type="NCBIfam" id="TIGR01646">
    <property type="entry name" value="vgr_GE"/>
    <property type="match status" value="1"/>
</dbReference>
<evidence type="ECO:0000259" key="1">
    <source>
        <dbReference type="Pfam" id="PF22178"/>
    </source>
</evidence>
<dbReference type="SUPFAM" id="SSF69255">
    <property type="entry name" value="gp5 N-terminal domain-like"/>
    <property type="match status" value="1"/>
</dbReference>
<dbReference type="PANTHER" id="PTHR32305:SF15">
    <property type="entry name" value="PROTEIN RHSA-RELATED"/>
    <property type="match status" value="1"/>
</dbReference>
<dbReference type="InterPro" id="IPR037026">
    <property type="entry name" value="Vgr_OB-fold_dom_sf"/>
</dbReference>
<dbReference type="Gene3D" id="2.40.50.230">
    <property type="entry name" value="Gp5 N-terminal domain"/>
    <property type="match status" value="1"/>
</dbReference>
<name>A0A150QS74_SORCE</name>